<organism evidence="1 2">
    <name type="scientific">Oryza meyeriana var. granulata</name>
    <dbReference type="NCBI Taxonomy" id="110450"/>
    <lineage>
        <taxon>Eukaryota</taxon>
        <taxon>Viridiplantae</taxon>
        <taxon>Streptophyta</taxon>
        <taxon>Embryophyta</taxon>
        <taxon>Tracheophyta</taxon>
        <taxon>Spermatophyta</taxon>
        <taxon>Magnoliopsida</taxon>
        <taxon>Liliopsida</taxon>
        <taxon>Poales</taxon>
        <taxon>Poaceae</taxon>
        <taxon>BOP clade</taxon>
        <taxon>Oryzoideae</taxon>
        <taxon>Oryzeae</taxon>
        <taxon>Oryzinae</taxon>
        <taxon>Oryza</taxon>
        <taxon>Oryza meyeriana</taxon>
    </lineage>
</organism>
<protein>
    <submittedName>
        <fullName evidence="1">Uncharacterized protein</fullName>
    </submittedName>
</protein>
<name>A0A6G1CVT6_9ORYZ</name>
<keyword evidence="2" id="KW-1185">Reference proteome</keyword>
<gene>
    <name evidence="1" type="ORF">E2562_028372</name>
</gene>
<proteinExistence type="predicted"/>
<accession>A0A6G1CVT6</accession>
<evidence type="ECO:0000313" key="2">
    <source>
        <dbReference type="Proteomes" id="UP000479710"/>
    </source>
</evidence>
<sequence length="251" mass="28083">MTERCFSLVMEGGCDENDDNYDPFPCGRRDGSAVLDNKIAGPFESFEFQPICVLPPDNIAPNVGYKQPAPNVGGSEQPAIEEADVGESDMFDNEEEYAGVNHDHLYVPPQPTQPAKSHGQPSLTAATGVEATEEEIKVLPFERTLASTKLREGKMVTHSWIANRIHDWLKKNPHKGAKQTLEEQYEIKLKYSKAWSGLKLALEKIHGKYEECFQLLSNWKVEIEMKSVDGLEFYSFSSATSSHSMSLISLR</sequence>
<comment type="caution">
    <text evidence="1">The sequence shown here is derived from an EMBL/GenBank/DDBJ whole genome shotgun (WGS) entry which is preliminary data.</text>
</comment>
<dbReference type="OrthoDB" id="1932754at2759"/>
<dbReference type="AlphaFoldDB" id="A0A6G1CVT6"/>
<reference evidence="1 2" key="1">
    <citation type="submission" date="2019-11" db="EMBL/GenBank/DDBJ databases">
        <title>Whole genome sequence of Oryza granulata.</title>
        <authorList>
            <person name="Li W."/>
        </authorList>
    </citation>
    <scope>NUCLEOTIDE SEQUENCE [LARGE SCALE GENOMIC DNA]</scope>
    <source>
        <strain evidence="2">cv. Menghai</strain>
        <tissue evidence="1">Leaf</tissue>
    </source>
</reference>
<dbReference type="EMBL" id="SPHZ02000008">
    <property type="protein sequence ID" value="KAF0903663.1"/>
    <property type="molecule type" value="Genomic_DNA"/>
</dbReference>
<dbReference type="Proteomes" id="UP000479710">
    <property type="component" value="Unassembled WGS sequence"/>
</dbReference>
<evidence type="ECO:0000313" key="1">
    <source>
        <dbReference type="EMBL" id="KAF0903663.1"/>
    </source>
</evidence>